<feature type="compositionally biased region" description="Basic and acidic residues" evidence="1">
    <location>
        <begin position="57"/>
        <end position="67"/>
    </location>
</feature>
<dbReference type="EMBL" id="UYRT01078097">
    <property type="protein sequence ID" value="VDN17772.1"/>
    <property type="molecule type" value="Genomic_DNA"/>
</dbReference>
<sequence length="213" mass="24653">MPAHFIGIEKEKRTDLEYRTQERSANAEAMRNRRLTDTAFRERERETNSAAMRNRRSTKEIAREREENALRLQRRREVTELRVQERTRRQESRQQHAVYSTAVRHHENAVKEGPTQVCNCCARMIFKRSITKLTEINLLGAEPEEPEGGVDADEAEPDNPGVQETMVMTDEIPCGVRMTPAEGYRPLSILIDEDTEYLSFPEIFGGTKLEPTF</sequence>
<proteinExistence type="predicted"/>
<evidence type="ECO:0000313" key="2">
    <source>
        <dbReference type="EMBL" id="VDN17772.1"/>
    </source>
</evidence>
<gene>
    <name evidence="2" type="ORF">GPUH_LOCUS10683</name>
</gene>
<reference evidence="4" key="1">
    <citation type="submission" date="2016-06" db="UniProtKB">
        <authorList>
            <consortium name="WormBaseParasite"/>
        </authorList>
    </citation>
    <scope>IDENTIFICATION</scope>
</reference>
<feature type="region of interest" description="Disordered" evidence="1">
    <location>
        <begin position="43"/>
        <end position="67"/>
    </location>
</feature>
<name>A0A183DPP2_9BILA</name>
<reference evidence="2 3" key="2">
    <citation type="submission" date="2018-11" db="EMBL/GenBank/DDBJ databases">
        <authorList>
            <consortium name="Pathogen Informatics"/>
        </authorList>
    </citation>
    <scope>NUCLEOTIDE SEQUENCE [LARGE SCALE GENOMIC DNA]</scope>
</reference>
<evidence type="ECO:0000313" key="3">
    <source>
        <dbReference type="Proteomes" id="UP000271098"/>
    </source>
</evidence>
<organism evidence="4">
    <name type="scientific">Gongylonema pulchrum</name>
    <dbReference type="NCBI Taxonomy" id="637853"/>
    <lineage>
        <taxon>Eukaryota</taxon>
        <taxon>Metazoa</taxon>
        <taxon>Ecdysozoa</taxon>
        <taxon>Nematoda</taxon>
        <taxon>Chromadorea</taxon>
        <taxon>Rhabditida</taxon>
        <taxon>Spirurina</taxon>
        <taxon>Spiruromorpha</taxon>
        <taxon>Spiruroidea</taxon>
        <taxon>Gongylonematidae</taxon>
        <taxon>Gongylonema</taxon>
    </lineage>
</organism>
<evidence type="ECO:0000256" key="1">
    <source>
        <dbReference type="SAM" id="MobiDB-lite"/>
    </source>
</evidence>
<dbReference type="Proteomes" id="UP000271098">
    <property type="component" value="Unassembled WGS sequence"/>
</dbReference>
<dbReference type="OrthoDB" id="6141723at2759"/>
<accession>A0A183DPP2</accession>
<evidence type="ECO:0000313" key="4">
    <source>
        <dbReference type="WBParaSite" id="GPUH_0001069601-mRNA-1"/>
    </source>
</evidence>
<protein>
    <submittedName>
        <fullName evidence="4">Helitron_like_N domain-containing protein</fullName>
    </submittedName>
</protein>
<dbReference type="WBParaSite" id="GPUH_0001069601-mRNA-1">
    <property type="protein sequence ID" value="GPUH_0001069601-mRNA-1"/>
    <property type="gene ID" value="GPUH_0001069601"/>
</dbReference>
<dbReference type="AlphaFoldDB" id="A0A183DPP2"/>
<keyword evidence="3" id="KW-1185">Reference proteome</keyword>